<evidence type="ECO:0000313" key="3">
    <source>
        <dbReference type="Proteomes" id="UP000821853"/>
    </source>
</evidence>
<name>A0A9J6GIT0_HAELO</name>
<sequence>MDPQGLAGTQLYSTVLKSDDKHSVPNAPRKYAVTDKREGAAFPLSTKPSQFPGANRTASKHEAPLPESAEAPEVDDSFRLQRRRRARPNAGRSSKSTIAAVVRPPQQHALFVTRLAPGTMTLDLTSSLKDLLNGVEVTCTQLPSRHPSYSSFHVTIEEQHFDGINTPEAWPEGCLFRPFFGALHGRQDVLQKDTSE</sequence>
<feature type="region of interest" description="Disordered" evidence="1">
    <location>
        <begin position="16"/>
        <end position="96"/>
    </location>
</feature>
<proteinExistence type="predicted"/>
<protein>
    <submittedName>
        <fullName evidence="2">Uncharacterized protein</fullName>
    </submittedName>
</protein>
<dbReference type="VEuPathDB" id="VectorBase:HLOH_043163"/>
<keyword evidence="3" id="KW-1185">Reference proteome</keyword>
<gene>
    <name evidence="2" type="ORF">HPB48_019036</name>
</gene>
<accession>A0A9J6GIT0</accession>
<organism evidence="2 3">
    <name type="scientific">Haemaphysalis longicornis</name>
    <name type="common">Bush tick</name>
    <dbReference type="NCBI Taxonomy" id="44386"/>
    <lineage>
        <taxon>Eukaryota</taxon>
        <taxon>Metazoa</taxon>
        <taxon>Ecdysozoa</taxon>
        <taxon>Arthropoda</taxon>
        <taxon>Chelicerata</taxon>
        <taxon>Arachnida</taxon>
        <taxon>Acari</taxon>
        <taxon>Parasitiformes</taxon>
        <taxon>Ixodida</taxon>
        <taxon>Ixodoidea</taxon>
        <taxon>Ixodidae</taxon>
        <taxon>Haemaphysalinae</taxon>
        <taxon>Haemaphysalis</taxon>
    </lineage>
</organism>
<dbReference type="AlphaFoldDB" id="A0A9J6GIT0"/>
<dbReference type="Proteomes" id="UP000821853">
    <property type="component" value="Chromosome 5"/>
</dbReference>
<evidence type="ECO:0000313" key="2">
    <source>
        <dbReference type="EMBL" id="KAH9374801.1"/>
    </source>
</evidence>
<dbReference type="OrthoDB" id="7323539at2759"/>
<dbReference type="EMBL" id="JABSTR010000007">
    <property type="protein sequence ID" value="KAH9374801.1"/>
    <property type="molecule type" value="Genomic_DNA"/>
</dbReference>
<reference evidence="2 3" key="1">
    <citation type="journal article" date="2020" name="Cell">
        <title>Large-Scale Comparative Analyses of Tick Genomes Elucidate Their Genetic Diversity and Vector Capacities.</title>
        <authorList>
            <consortium name="Tick Genome and Microbiome Consortium (TIGMIC)"/>
            <person name="Jia N."/>
            <person name="Wang J."/>
            <person name="Shi W."/>
            <person name="Du L."/>
            <person name="Sun Y."/>
            <person name="Zhan W."/>
            <person name="Jiang J.F."/>
            <person name="Wang Q."/>
            <person name="Zhang B."/>
            <person name="Ji P."/>
            <person name="Bell-Sakyi L."/>
            <person name="Cui X.M."/>
            <person name="Yuan T.T."/>
            <person name="Jiang B.G."/>
            <person name="Yang W.F."/>
            <person name="Lam T.T."/>
            <person name="Chang Q.C."/>
            <person name="Ding S.J."/>
            <person name="Wang X.J."/>
            <person name="Zhu J.G."/>
            <person name="Ruan X.D."/>
            <person name="Zhao L."/>
            <person name="Wei J.T."/>
            <person name="Ye R.Z."/>
            <person name="Que T.C."/>
            <person name="Du C.H."/>
            <person name="Zhou Y.H."/>
            <person name="Cheng J.X."/>
            <person name="Dai P.F."/>
            <person name="Guo W.B."/>
            <person name="Han X.H."/>
            <person name="Huang E.J."/>
            <person name="Li L.F."/>
            <person name="Wei W."/>
            <person name="Gao Y.C."/>
            <person name="Liu J.Z."/>
            <person name="Shao H.Z."/>
            <person name="Wang X."/>
            <person name="Wang C.C."/>
            <person name="Yang T.C."/>
            <person name="Huo Q.B."/>
            <person name="Li W."/>
            <person name="Chen H.Y."/>
            <person name="Chen S.E."/>
            <person name="Zhou L.G."/>
            <person name="Ni X.B."/>
            <person name="Tian J.H."/>
            <person name="Sheng Y."/>
            <person name="Liu T."/>
            <person name="Pan Y.S."/>
            <person name="Xia L.Y."/>
            <person name="Li J."/>
            <person name="Zhao F."/>
            <person name="Cao W.C."/>
        </authorList>
    </citation>
    <scope>NUCLEOTIDE SEQUENCE [LARGE SCALE GENOMIC DNA]</scope>
    <source>
        <strain evidence="2">HaeL-2018</strain>
    </source>
</reference>
<comment type="caution">
    <text evidence="2">The sequence shown here is derived from an EMBL/GenBank/DDBJ whole genome shotgun (WGS) entry which is preliminary data.</text>
</comment>
<evidence type="ECO:0000256" key="1">
    <source>
        <dbReference type="SAM" id="MobiDB-lite"/>
    </source>
</evidence>